<accession>A0A0N8GLK4</accession>
<keyword evidence="1" id="KW-0472">Membrane</keyword>
<evidence type="ECO:0000313" key="2">
    <source>
        <dbReference type="EMBL" id="KPL72746.1"/>
    </source>
</evidence>
<organism evidence="2 3">
    <name type="scientific">Leptolinea tardivitalis</name>
    <dbReference type="NCBI Taxonomy" id="229920"/>
    <lineage>
        <taxon>Bacteria</taxon>
        <taxon>Bacillati</taxon>
        <taxon>Chloroflexota</taxon>
        <taxon>Anaerolineae</taxon>
        <taxon>Anaerolineales</taxon>
        <taxon>Anaerolineaceae</taxon>
        <taxon>Leptolinea</taxon>
    </lineage>
</organism>
<name>A0A0N8GLK4_9CHLR</name>
<proteinExistence type="predicted"/>
<sequence>METQQIDSFQTVAINPRNRNGLFFWILLLVIGAILMLIYPVMRLGYVYQINYNEGSNVYHASEIAEGQPLYADSSSDPFTPPAYPPLSYFLVGLSGKNFGSYLLAGRVISLVSLLVIIFACSLLLIHQGINRGPAIFGGVSALLLYLDYAQDYIGMDDPHFLALLFAVTGLIIYLRKSTSWPPLMISALLMVLSLYTVQSLFALPLAIGLDVMIRSRKYGIIWVLALLLFWFLLDAFSDFHFGVQFRQQFHSLSHVAPDRVLSQLSRLDIPFFILLLTAGWTSMFCVFDTQLRVFGLYMAISLVVAVAFSGSTISSISYFFDLFLALAFLLSVCLLKVQFAFPKSVGIRKTMLWLLPVIITFSLLYHLPIRLPRSNSTDLLASVQKGFRDDADYLKNQQGRIFCENLLLCYTAGKPLEIDPYQASELAILGETDENLILMMIETHQFSVIQLNHALPKSTGTLEYSQEKDRTGSMTRNMRIAIANNYKIDRRSGSGVFYSPK</sequence>
<gene>
    <name evidence="2" type="ORF">ADM99_06615</name>
</gene>
<feature type="transmembrane region" description="Helical" evidence="1">
    <location>
        <begin position="295"/>
        <end position="314"/>
    </location>
</feature>
<feature type="transmembrane region" description="Helical" evidence="1">
    <location>
        <begin position="270"/>
        <end position="288"/>
    </location>
</feature>
<feature type="transmembrane region" description="Helical" evidence="1">
    <location>
        <begin position="352"/>
        <end position="370"/>
    </location>
</feature>
<feature type="transmembrane region" description="Helical" evidence="1">
    <location>
        <begin position="104"/>
        <end position="126"/>
    </location>
</feature>
<dbReference type="RefSeq" id="WP_062421166.1">
    <property type="nucleotide sequence ID" value="NZ_BBYA01000008.1"/>
</dbReference>
<keyword evidence="1" id="KW-0812">Transmembrane</keyword>
<protein>
    <recommendedName>
        <fullName evidence="4">Glycosyltransferase RgtA/B/C/D-like domain-containing protein</fullName>
    </recommendedName>
</protein>
<keyword evidence="3" id="KW-1185">Reference proteome</keyword>
<feature type="transmembrane region" description="Helical" evidence="1">
    <location>
        <begin position="132"/>
        <end position="149"/>
    </location>
</feature>
<comment type="caution">
    <text evidence="2">The sequence shown here is derived from an EMBL/GenBank/DDBJ whole genome shotgun (WGS) entry which is preliminary data.</text>
</comment>
<evidence type="ECO:0000256" key="1">
    <source>
        <dbReference type="SAM" id="Phobius"/>
    </source>
</evidence>
<feature type="transmembrane region" description="Helical" evidence="1">
    <location>
        <begin position="184"/>
        <end position="207"/>
    </location>
</feature>
<evidence type="ECO:0008006" key="4">
    <source>
        <dbReference type="Google" id="ProtNLM"/>
    </source>
</evidence>
<dbReference type="OrthoDB" id="128991at2"/>
<dbReference type="EMBL" id="LGCK01000007">
    <property type="protein sequence ID" value="KPL72746.1"/>
    <property type="molecule type" value="Genomic_DNA"/>
</dbReference>
<dbReference type="Proteomes" id="UP000050430">
    <property type="component" value="Unassembled WGS sequence"/>
</dbReference>
<evidence type="ECO:0000313" key="3">
    <source>
        <dbReference type="Proteomes" id="UP000050430"/>
    </source>
</evidence>
<feature type="transmembrane region" description="Helical" evidence="1">
    <location>
        <begin position="219"/>
        <end position="237"/>
    </location>
</feature>
<keyword evidence="1" id="KW-1133">Transmembrane helix</keyword>
<dbReference type="AlphaFoldDB" id="A0A0N8GLK4"/>
<feature type="transmembrane region" description="Helical" evidence="1">
    <location>
        <begin position="320"/>
        <end position="340"/>
    </location>
</feature>
<reference evidence="2 3" key="1">
    <citation type="submission" date="2015-07" db="EMBL/GenBank/DDBJ databases">
        <title>Genome sequence of Leptolinea tardivitalis DSM 16556.</title>
        <authorList>
            <person name="Hemp J."/>
            <person name="Ward L.M."/>
            <person name="Pace L.A."/>
            <person name="Fischer W.W."/>
        </authorList>
    </citation>
    <scope>NUCLEOTIDE SEQUENCE [LARGE SCALE GENOMIC DNA]</scope>
    <source>
        <strain evidence="2 3">YMTK-2</strain>
    </source>
</reference>
<feature type="transmembrane region" description="Helical" evidence="1">
    <location>
        <begin position="22"/>
        <end position="42"/>
    </location>
</feature>